<feature type="signal peptide" evidence="7">
    <location>
        <begin position="1"/>
        <end position="18"/>
    </location>
</feature>
<keyword evidence="5" id="KW-0175">Coiled coil</keyword>
<evidence type="ECO:0000256" key="6">
    <source>
        <dbReference type="SAM" id="MobiDB-lite"/>
    </source>
</evidence>
<dbReference type="Proteomes" id="UP001247542">
    <property type="component" value="Unassembled WGS sequence"/>
</dbReference>
<keyword evidence="7" id="KW-0732">Signal</keyword>
<comment type="similarity">
    <text evidence="1">Belongs to the peptidase C40 family.</text>
</comment>
<keyword evidence="4" id="KW-0788">Thiol protease</keyword>
<name>A0ABU3I9I6_9ACTO</name>
<proteinExistence type="inferred from homology"/>
<dbReference type="InterPro" id="IPR000064">
    <property type="entry name" value="NLP_P60_dom"/>
</dbReference>
<gene>
    <name evidence="9" type="ORF">QS713_03040</name>
</gene>
<dbReference type="RefSeq" id="WP_313272343.1">
    <property type="nucleotide sequence ID" value="NZ_JASXSX010000001.1"/>
</dbReference>
<feature type="chain" id="PRO_5046393081" evidence="7">
    <location>
        <begin position="19"/>
        <end position="437"/>
    </location>
</feature>
<dbReference type="PANTHER" id="PTHR47359:SF3">
    <property type="entry name" value="NLP_P60 DOMAIN-CONTAINING PROTEIN-RELATED"/>
    <property type="match status" value="1"/>
</dbReference>
<evidence type="ECO:0000256" key="1">
    <source>
        <dbReference type="ARBA" id="ARBA00007074"/>
    </source>
</evidence>
<dbReference type="InterPro" id="IPR051794">
    <property type="entry name" value="PG_Endopeptidase_C40"/>
</dbReference>
<feature type="region of interest" description="Disordered" evidence="6">
    <location>
        <begin position="170"/>
        <end position="317"/>
    </location>
</feature>
<feature type="coiled-coil region" evidence="5">
    <location>
        <begin position="60"/>
        <end position="108"/>
    </location>
</feature>
<evidence type="ECO:0000313" key="9">
    <source>
        <dbReference type="EMBL" id="MDT3767042.1"/>
    </source>
</evidence>
<keyword evidence="3" id="KW-0378">Hydrolase</keyword>
<reference evidence="9 10" key="1">
    <citation type="submission" date="2023-06" db="EMBL/GenBank/DDBJ databases">
        <title>Draft genome sequence of Gleimia hominis type strain CCUG 57540T.</title>
        <authorList>
            <person name="Salva-Serra F."/>
            <person name="Cardew S."/>
            <person name="Jensie Markopoulos S."/>
            <person name="Ohlen M."/>
            <person name="Inganas E."/>
            <person name="Svensson-Stadler L."/>
            <person name="Moore E.R.B."/>
        </authorList>
    </citation>
    <scope>NUCLEOTIDE SEQUENCE [LARGE SCALE GENOMIC DNA]</scope>
    <source>
        <strain evidence="9 10">CCUG 57540</strain>
    </source>
</reference>
<comment type="caution">
    <text evidence="9">The sequence shown here is derived from an EMBL/GenBank/DDBJ whole genome shotgun (WGS) entry which is preliminary data.</text>
</comment>
<organism evidence="9 10">
    <name type="scientific">Gleimia hominis</name>
    <dbReference type="NCBI Taxonomy" id="595468"/>
    <lineage>
        <taxon>Bacteria</taxon>
        <taxon>Bacillati</taxon>
        <taxon>Actinomycetota</taxon>
        <taxon>Actinomycetes</taxon>
        <taxon>Actinomycetales</taxon>
        <taxon>Actinomycetaceae</taxon>
        <taxon>Gleimia</taxon>
    </lineage>
</organism>
<protein>
    <submittedName>
        <fullName evidence="9">NlpC/P60 family protein</fullName>
    </submittedName>
</protein>
<dbReference type="Gene3D" id="3.90.1720.10">
    <property type="entry name" value="endopeptidase domain like (from Nostoc punctiforme)"/>
    <property type="match status" value="1"/>
</dbReference>
<dbReference type="Pfam" id="PF00877">
    <property type="entry name" value="NLPC_P60"/>
    <property type="match status" value="1"/>
</dbReference>
<evidence type="ECO:0000256" key="7">
    <source>
        <dbReference type="SAM" id="SignalP"/>
    </source>
</evidence>
<evidence type="ECO:0000256" key="4">
    <source>
        <dbReference type="ARBA" id="ARBA00022807"/>
    </source>
</evidence>
<dbReference type="Gene3D" id="1.10.287.1490">
    <property type="match status" value="1"/>
</dbReference>
<feature type="domain" description="NlpC/P60" evidence="8">
    <location>
        <begin position="316"/>
        <end position="437"/>
    </location>
</feature>
<accession>A0ABU3I9I6</accession>
<keyword evidence="2" id="KW-0645">Protease</keyword>
<sequence length="437" mass="47371">MVVTSLLLTSGLVLSANALPWGSEQTTAFAATDPSEMSVAQIEVELAKVRANASQSDINARMAEEQLAQSRDRLDQANARVKEAQDAVNASKADLDKARDNLAEVSQTAYRAGNGGLDQFAPYLKTDGLAELERSDKAISTFSAEVDQRMQQVLALEKVTNTLSGQAQEAQQQAQKANDQVQEKTTQARGEAKQARDEVTQVERRRETLINALAQRRKTSVEEETRRQNERDEQQARRVEADERIRVEQQQNRPQPTAPEATQTPQPSPSRPAPSQPAPSRPAPTRPAPTQRPAPRPTPPKPKPQPAPAPAPAPSLSGAQQAIAFARSKIGATYVWGGEGPGYDCSGIVMMAWRSAGRASLPHSSQQQYYATARVPISQLQPGDLIFYGRGGSANAIYHVAMYTGNGRMIEAVDFGYPLTEGPLRYTGLVPSGGRVL</sequence>
<feature type="compositionally biased region" description="Basic and acidic residues" evidence="6">
    <location>
        <begin position="190"/>
        <end position="208"/>
    </location>
</feature>
<evidence type="ECO:0000313" key="10">
    <source>
        <dbReference type="Proteomes" id="UP001247542"/>
    </source>
</evidence>
<evidence type="ECO:0000259" key="8">
    <source>
        <dbReference type="PROSITE" id="PS51935"/>
    </source>
</evidence>
<dbReference type="PROSITE" id="PS51935">
    <property type="entry name" value="NLPC_P60"/>
    <property type="match status" value="1"/>
</dbReference>
<dbReference type="SUPFAM" id="SSF54001">
    <property type="entry name" value="Cysteine proteinases"/>
    <property type="match status" value="1"/>
</dbReference>
<evidence type="ECO:0000256" key="2">
    <source>
        <dbReference type="ARBA" id="ARBA00022670"/>
    </source>
</evidence>
<evidence type="ECO:0000256" key="3">
    <source>
        <dbReference type="ARBA" id="ARBA00022801"/>
    </source>
</evidence>
<dbReference type="EMBL" id="JASXSX010000001">
    <property type="protein sequence ID" value="MDT3767042.1"/>
    <property type="molecule type" value="Genomic_DNA"/>
</dbReference>
<feature type="compositionally biased region" description="Basic and acidic residues" evidence="6">
    <location>
        <begin position="219"/>
        <end position="247"/>
    </location>
</feature>
<feature type="compositionally biased region" description="Low complexity" evidence="6">
    <location>
        <begin position="170"/>
        <end position="180"/>
    </location>
</feature>
<dbReference type="InterPro" id="IPR038765">
    <property type="entry name" value="Papain-like_cys_pep_sf"/>
</dbReference>
<dbReference type="PANTHER" id="PTHR47359">
    <property type="entry name" value="PEPTIDOGLYCAN DL-ENDOPEPTIDASE CWLO"/>
    <property type="match status" value="1"/>
</dbReference>
<feature type="compositionally biased region" description="Pro residues" evidence="6">
    <location>
        <begin position="266"/>
        <end position="313"/>
    </location>
</feature>
<feature type="compositionally biased region" description="Low complexity" evidence="6">
    <location>
        <begin position="254"/>
        <end position="265"/>
    </location>
</feature>
<evidence type="ECO:0000256" key="5">
    <source>
        <dbReference type="SAM" id="Coils"/>
    </source>
</evidence>
<keyword evidence="10" id="KW-1185">Reference proteome</keyword>